<dbReference type="Gene3D" id="1.10.238.20">
    <property type="entry name" value="Pheromone/general odorant binding protein domain"/>
    <property type="match status" value="1"/>
</dbReference>
<evidence type="ECO:0000313" key="3">
    <source>
        <dbReference type="EMBL" id="CAB3371096.1"/>
    </source>
</evidence>
<dbReference type="CDD" id="cd23992">
    <property type="entry name" value="PBP_GOBP"/>
    <property type="match status" value="1"/>
</dbReference>
<sequence>MQQQKRTLAVVAVLAAAATCAAATPQGDSMIRDMEIIKKCNYTSPVAKDVLNSALINKILLDANNYAFKCFLHCLYREYGWMDHRGEFQLRPMKEFLHDARLPVSVIRKLLLFCTDTESRDKCDRAYDYTQCFWGVVKKPHHLEESQELDQDPFGVSDDFETPYHLLGDEAN</sequence>
<accession>A0A8S1CP22</accession>
<name>A0A8S1CP22_9INSE</name>
<gene>
    <name evidence="3" type="ORF">CLODIP_2_CD08508</name>
</gene>
<protein>
    <submittedName>
        <fullName evidence="3">Uncharacterized protein</fullName>
    </submittedName>
</protein>
<proteinExistence type="predicted"/>
<dbReference type="OrthoDB" id="6621861at2759"/>
<reference evidence="3 4" key="1">
    <citation type="submission" date="2020-04" db="EMBL/GenBank/DDBJ databases">
        <authorList>
            <person name="Alioto T."/>
            <person name="Alioto T."/>
            <person name="Gomez Garrido J."/>
        </authorList>
    </citation>
    <scope>NUCLEOTIDE SEQUENCE [LARGE SCALE GENOMIC DNA]</scope>
</reference>
<organism evidence="3 4">
    <name type="scientific">Cloeon dipterum</name>
    <dbReference type="NCBI Taxonomy" id="197152"/>
    <lineage>
        <taxon>Eukaryota</taxon>
        <taxon>Metazoa</taxon>
        <taxon>Ecdysozoa</taxon>
        <taxon>Arthropoda</taxon>
        <taxon>Hexapoda</taxon>
        <taxon>Insecta</taxon>
        <taxon>Pterygota</taxon>
        <taxon>Palaeoptera</taxon>
        <taxon>Ephemeroptera</taxon>
        <taxon>Pisciforma</taxon>
        <taxon>Baetidae</taxon>
        <taxon>Cloeon</taxon>
    </lineage>
</organism>
<feature type="signal peptide" evidence="2">
    <location>
        <begin position="1"/>
        <end position="23"/>
    </location>
</feature>
<dbReference type="SUPFAM" id="SSF47565">
    <property type="entry name" value="Insect pheromone/odorant-binding proteins"/>
    <property type="match status" value="1"/>
</dbReference>
<dbReference type="GO" id="GO:0005615">
    <property type="term" value="C:extracellular space"/>
    <property type="evidence" value="ECO:0007669"/>
    <property type="project" value="TreeGrafter"/>
</dbReference>
<feature type="chain" id="PRO_5035724948" evidence="2">
    <location>
        <begin position="24"/>
        <end position="172"/>
    </location>
</feature>
<dbReference type="AlphaFoldDB" id="A0A8S1CP22"/>
<dbReference type="GO" id="GO:0005549">
    <property type="term" value="F:odorant binding"/>
    <property type="evidence" value="ECO:0007669"/>
    <property type="project" value="InterPro"/>
</dbReference>
<dbReference type="Proteomes" id="UP000494165">
    <property type="component" value="Unassembled WGS sequence"/>
</dbReference>
<evidence type="ECO:0000313" key="4">
    <source>
        <dbReference type="Proteomes" id="UP000494165"/>
    </source>
</evidence>
<dbReference type="PANTHER" id="PTHR11857:SF48">
    <property type="entry name" value="GENERAL ODORANT-BINDING PROTEIN 57C-RELATED"/>
    <property type="match status" value="1"/>
</dbReference>
<keyword evidence="4" id="KW-1185">Reference proteome</keyword>
<comment type="caution">
    <text evidence="3">The sequence shown here is derived from an EMBL/GenBank/DDBJ whole genome shotgun (WGS) entry which is preliminary data.</text>
</comment>
<dbReference type="Pfam" id="PF01395">
    <property type="entry name" value="PBP_GOBP"/>
    <property type="match status" value="1"/>
</dbReference>
<dbReference type="InterPro" id="IPR006170">
    <property type="entry name" value="PBP/GOBP"/>
</dbReference>
<dbReference type="InterPro" id="IPR036728">
    <property type="entry name" value="PBP_GOBP_sf"/>
</dbReference>
<dbReference type="GO" id="GO:0007608">
    <property type="term" value="P:sensory perception of smell"/>
    <property type="evidence" value="ECO:0007669"/>
    <property type="project" value="TreeGrafter"/>
</dbReference>
<evidence type="ECO:0000256" key="2">
    <source>
        <dbReference type="SAM" id="SignalP"/>
    </source>
</evidence>
<dbReference type="SMART" id="SM00708">
    <property type="entry name" value="PhBP"/>
    <property type="match status" value="1"/>
</dbReference>
<dbReference type="EMBL" id="CADEPI010000058">
    <property type="protein sequence ID" value="CAB3371096.1"/>
    <property type="molecule type" value="Genomic_DNA"/>
</dbReference>
<keyword evidence="1 2" id="KW-0732">Signal</keyword>
<evidence type="ECO:0000256" key="1">
    <source>
        <dbReference type="ARBA" id="ARBA00022729"/>
    </source>
</evidence>
<dbReference type="PANTHER" id="PTHR11857">
    <property type="entry name" value="ODORANT BINDING PROTEIN-RELATED"/>
    <property type="match status" value="1"/>
</dbReference>